<evidence type="ECO:0000313" key="5">
    <source>
        <dbReference type="EMBL" id="SVA17352.1"/>
    </source>
</evidence>
<organism evidence="5">
    <name type="scientific">marine metagenome</name>
    <dbReference type="NCBI Taxonomy" id="408172"/>
    <lineage>
        <taxon>unclassified sequences</taxon>
        <taxon>metagenomes</taxon>
        <taxon>ecological metagenomes</taxon>
    </lineage>
</organism>
<evidence type="ECO:0000256" key="3">
    <source>
        <dbReference type="ARBA" id="ARBA00023004"/>
    </source>
</evidence>
<dbReference type="PROSITE" id="PS51257">
    <property type="entry name" value="PROKAR_LIPOPROTEIN"/>
    <property type="match status" value="1"/>
</dbReference>
<dbReference type="GO" id="GO:0009055">
    <property type="term" value="F:electron transfer activity"/>
    <property type="evidence" value="ECO:0007669"/>
    <property type="project" value="InterPro"/>
</dbReference>
<gene>
    <name evidence="5" type="ORF">METZ01_LOCUS70206</name>
</gene>
<dbReference type="AlphaFoldDB" id="A0A381TMR4"/>
<accession>A0A381TMR4</accession>
<keyword evidence="1" id="KW-0349">Heme</keyword>
<reference evidence="5" key="1">
    <citation type="submission" date="2018-05" db="EMBL/GenBank/DDBJ databases">
        <authorList>
            <person name="Lanie J.A."/>
            <person name="Ng W.-L."/>
            <person name="Kazmierczak K.M."/>
            <person name="Andrzejewski T.M."/>
            <person name="Davidsen T.M."/>
            <person name="Wayne K.J."/>
            <person name="Tettelin H."/>
            <person name="Glass J.I."/>
            <person name="Rusch D."/>
            <person name="Podicherti R."/>
            <person name="Tsui H.-C.T."/>
            <person name="Winkler M.E."/>
        </authorList>
    </citation>
    <scope>NUCLEOTIDE SEQUENCE</scope>
</reference>
<name>A0A381TMR4_9ZZZZ</name>
<dbReference type="GO" id="GO:0046872">
    <property type="term" value="F:metal ion binding"/>
    <property type="evidence" value="ECO:0007669"/>
    <property type="project" value="UniProtKB-KW"/>
</dbReference>
<keyword evidence="3" id="KW-0408">Iron</keyword>
<dbReference type="Pfam" id="PF13442">
    <property type="entry name" value="Cytochrome_CBB3"/>
    <property type="match status" value="1"/>
</dbReference>
<dbReference type="PANTHER" id="PTHR35008:SF4">
    <property type="entry name" value="BLL4482 PROTEIN"/>
    <property type="match status" value="1"/>
</dbReference>
<dbReference type="EMBL" id="UINC01004858">
    <property type="protein sequence ID" value="SVA17352.1"/>
    <property type="molecule type" value="Genomic_DNA"/>
</dbReference>
<dbReference type="SUPFAM" id="SSF46626">
    <property type="entry name" value="Cytochrome c"/>
    <property type="match status" value="1"/>
</dbReference>
<dbReference type="Gene3D" id="1.10.760.10">
    <property type="entry name" value="Cytochrome c-like domain"/>
    <property type="match status" value="1"/>
</dbReference>
<protein>
    <recommendedName>
        <fullName evidence="4">Cytochrome c domain-containing protein</fullName>
    </recommendedName>
</protein>
<sequence>MKRLSTELTLIATVLVFMSSCGPPQPTKIVPAEFKTGQDYYHKVCANCHGADALGKQTRAPGLIDPEYFSENFSDEEMYKQIIEGSDKMPPQRNKLSDPEVAEIIKYIRYSQKAADLVVGEDESDEDEDQ</sequence>
<evidence type="ECO:0000259" key="4">
    <source>
        <dbReference type="PROSITE" id="PS51007"/>
    </source>
</evidence>
<proteinExistence type="predicted"/>
<feature type="domain" description="Cytochrome c" evidence="4">
    <location>
        <begin position="32"/>
        <end position="112"/>
    </location>
</feature>
<dbReference type="InterPro" id="IPR009056">
    <property type="entry name" value="Cyt_c-like_dom"/>
</dbReference>
<dbReference type="PANTHER" id="PTHR35008">
    <property type="entry name" value="BLL4482 PROTEIN-RELATED"/>
    <property type="match status" value="1"/>
</dbReference>
<evidence type="ECO:0000256" key="2">
    <source>
        <dbReference type="ARBA" id="ARBA00022723"/>
    </source>
</evidence>
<dbReference type="InterPro" id="IPR051459">
    <property type="entry name" value="Cytochrome_c-type_DH"/>
</dbReference>
<dbReference type="InterPro" id="IPR036909">
    <property type="entry name" value="Cyt_c-like_dom_sf"/>
</dbReference>
<dbReference type="PROSITE" id="PS51007">
    <property type="entry name" value="CYTC"/>
    <property type="match status" value="1"/>
</dbReference>
<evidence type="ECO:0000256" key="1">
    <source>
        <dbReference type="ARBA" id="ARBA00022617"/>
    </source>
</evidence>
<keyword evidence="2" id="KW-0479">Metal-binding</keyword>
<dbReference type="GO" id="GO:0020037">
    <property type="term" value="F:heme binding"/>
    <property type="evidence" value="ECO:0007669"/>
    <property type="project" value="InterPro"/>
</dbReference>